<dbReference type="EMBL" id="JAYXHS010000002">
    <property type="protein sequence ID" value="MEC5386838.1"/>
    <property type="molecule type" value="Genomic_DNA"/>
</dbReference>
<feature type="region of interest" description="Disordered" evidence="8">
    <location>
        <begin position="607"/>
        <end position="652"/>
    </location>
</feature>
<dbReference type="GO" id="GO:0016301">
    <property type="term" value="F:kinase activity"/>
    <property type="evidence" value="ECO:0007669"/>
    <property type="project" value="UniProtKB-KW"/>
</dbReference>
<dbReference type="InterPro" id="IPR050660">
    <property type="entry name" value="NEK_Ser/Thr_kinase"/>
</dbReference>
<evidence type="ECO:0000256" key="6">
    <source>
        <dbReference type="ARBA" id="ARBA00022840"/>
    </source>
</evidence>
<comment type="caution">
    <text evidence="10">The sequence shown here is derived from an EMBL/GenBank/DDBJ whole genome shotgun (WGS) entry which is preliminary data.</text>
</comment>
<feature type="compositionally biased region" description="Low complexity" evidence="8">
    <location>
        <begin position="354"/>
        <end position="363"/>
    </location>
</feature>
<evidence type="ECO:0000313" key="11">
    <source>
        <dbReference type="Proteomes" id="UP001331561"/>
    </source>
</evidence>
<reference evidence="10 11" key="1">
    <citation type="submission" date="2024-01" db="EMBL/GenBank/DDBJ databases">
        <title>Uliginosibacterium soil sp. nov.</title>
        <authorList>
            <person name="Lv Y."/>
        </authorList>
    </citation>
    <scope>NUCLEOTIDE SEQUENCE [LARGE SCALE GENOMIC DNA]</scope>
    <source>
        <strain evidence="10 11">H3</strain>
    </source>
</reference>
<keyword evidence="6 7" id="KW-0067">ATP-binding</keyword>
<dbReference type="SMART" id="SM00219">
    <property type="entry name" value="TyrKc"/>
    <property type="match status" value="1"/>
</dbReference>
<dbReference type="InterPro" id="IPR025493">
    <property type="entry name" value="DUF4384"/>
</dbReference>
<dbReference type="CDD" id="cd14014">
    <property type="entry name" value="STKc_PknB_like"/>
    <property type="match status" value="1"/>
</dbReference>
<dbReference type="Pfam" id="PF14326">
    <property type="entry name" value="DUF4384"/>
    <property type="match status" value="1"/>
</dbReference>
<dbReference type="PANTHER" id="PTHR43671">
    <property type="entry name" value="SERINE/THREONINE-PROTEIN KINASE NEK"/>
    <property type="match status" value="1"/>
</dbReference>
<dbReference type="SUPFAM" id="SSF56112">
    <property type="entry name" value="Protein kinase-like (PK-like)"/>
    <property type="match status" value="1"/>
</dbReference>
<feature type="region of interest" description="Disordered" evidence="8">
    <location>
        <begin position="320"/>
        <end position="370"/>
    </location>
</feature>
<dbReference type="InterPro" id="IPR000719">
    <property type="entry name" value="Prot_kinase_dom"/>
</dbReference>
<accession>A0ABU6K4K5</accession>
<evidence type="ECO:0000256" key="4">
    <source>
        <dbReference type="ARBA" id="ARBA00022741"/>
    </source>
</evidence>
<gene>
    <name evidence="10" type="ORF">VVD49_13975</name>
</gene>
<dbReference type="PROSITE" id="PS50011">
    <property type="entry name" value="PROTEIN_KINASE_DOM"/>
    <property type="match status" value="1"/>
</dbReference>
<keyword evidence="11" id="KW-1185">Reference proteome</keyword>
<dbReference type="Pfam" id="PF00069">
    <property type="entry name" value="Pkinase"/>
    <property type="match status" value="1"/>
</dbReference>
<feature type="compositionally biased region" description="Basic and acidic residues" evidence="8">
    <location>
        <begin position="630"/>
        <end position="652"/>
    </location>
</feature>
<evidence type="ECO:0000256" key="3">
    <source>
        <dbReference type="ARBA" id="ARBA00022679"/>
    </source>
</evidence>
<evidence type="ECO:0000256" key="8">
    <source>
        <dbReference type="SAM" id="MobiDB-lite"/>
    </source>
</evidence>
<name>A0ABU6K4K5_9RHOO</name>
<dbReference type="PROSITE" id="PS00109">
    <property type="entry name" value="PROTEIN_KINASE_TYR"/>
    <property type="match status" value="1"/>
</dbReference>
<proteinExistence type="inferred from homology"/>
<feature type="domain" description="Protein kinase" evidence="9">
    <location>
        <begin position="39"/>
        <end position="314"/>
    </location>
</feature>
<evidence type="ECO:0000313" key="10">
    <source>
        <dbReference type="EMBL" id="MEC5386838.1"/>
    </source>
</evidence>
<dbReference type="InterPro" id="IPR020635">
    <property type="entry name" value="Tyr_kinase_cat_dom"/>
</dbReference>
<dbReference type="Proteomes" id="UP001331561">
    <property type="component" value="Unassembled WGS sequence"/>
</dbReference>
<keyword evidence="4 7" id="KW-0547">Nucleotide-binding</keyword>
<evidence type="ECO:0000256" key="7">
    <source>
        <dbReference type="PROSITE-ProRule" id="PRU10141"/>
    </source>
</evidence>
<dbReference type="InterPro" id="IPR008266">
    <property type="entry name" value="Tyr_kinase_AS"/>
</dbReference>
<feature type="compositionally biased region" description="Low complexity" evidence="8">
    <location>
        <begin position="620"/>
        <end position="629"/>
    </location>
</feature>
<organism evidence="10 11">
    <name type="scientific">Uliginosibacterium silvisoli</name>
    <dbReference type="NCBI Taxonomy" id="3114758"/>
    <lineage>
        <taxon>Bacteria</taxon>
        <taxon>Pseudomonadati</taxon>
        <taxon>Pseudomonadota</taxon>
        <taxon>Betaproteobacteria</taxon>
        <taxon>Rhodocyclales</taxon>
        <taxon>Zoogloeaceae</taxon>
        <taxon>Uliginosibacterium</taxon>
    </lineage>
</organism>
<evidence type="ECO:0000256" key="5">
    <source>
        <dbReference type="ARBA" id="ARBA00022777"/>
    </source>
</evidence>
<dbReference type="Gene3D" id="1.10.510.10">
    <property type="entry name" value="Transferase(Phosphotransferase) domain 1"/>
    <property type="match status" value="1"/>
</dbReference>
<evidence type="ECO:0000259" key="9">
    <source>
        <dbReference type="PROSITE" id="PS50011"/>
    </source>
</evidence>
<feature type="binding site" evidence="7">
    <location>
        <position position="68"/>
    </location>
    <ligand>
        <name>ATP</name>
        <dbReference type="ChEBI" id="CHEBI:30616"/>
    </ligand>
</feature>
<dbReference type="EC" id="2.7.11.1" evidence="2"/>
<dbReference type="PROSITE" id="PS00107">
    <property type="entry name" value="PROTEIN_KINASE_ATP"/>
    <property type="match status" value="1"/>
</dbReference>
<dbReference type="RefSeq" id="WP_327599796.1">
    <property type="nucleotide sequence ID" value="NZ_JAYXHS010000002.1"/>
</dbReference>
<dbReference type="InterPro" id="IPR017441">
    <property type="entry name" value="Protein_kinase_ATP_BS"/>
</dbReference>
<evidence type="ECO:0000256" key="1">
    <source>
        <dbReference type="ARBA" id="ARBA00010886"/>
    </source>
</evidence>
<evidence type="ECO:0000256" key="2">
    <source>
        <dbReference type="ARBA" id="ARBA00012513"/>
    </source>
</evidence>
<comment type="similarity">
    <text evidence="1">Belongs to the protein kinase superfamily. NEK Ser/Thr protein kinase family. NIMA subfamily.</text>
</comment>
<keyword evidence="5 10" id="KW-0418">Kinase</keyword>
<dbReference type="PANTHER" id="PTHR43671:SF13">
    <property type="entry name" value="SERINE_THREONINE-PROTEIN KINASE NEK2"/>
    <property type="match status" value="1"/>
</dbReference>
<protein>
    <recommendedName>
        <fullName evidence="2">non-specific serine/threonine protein kinase</fullName>
        <ecNumber evidence="2">2.7.11.1</ecNumber>
    </recommendedName>
</protein>
<keyword evidence="3" id="KW-0808">Transferase</keyword>
<sequence length="652" mass="69618">MAEERDANSTVILGAATPQPAQSAIHQNALPIGAKLGEFEIIDLVGEGGFGIVYLAQDHSLHRKVALKEYMPASLASRGHDASVSVRSERHRETFGIGLRSFVNEARILAQFDHAALVKVYRFWEANGTAYMVMPFYSGQTLQDALRARDDAPEEAWIRKILSPVMDALAIIHEEQIYHRDIAPDNIMLLAGDRPVLLDFGAARRVISDMTQALTVILKPGYAPIEQYAEMPGMKQGPWTDVYALAAVVYFMILNRKPPPAVGRMMQDSYEPLMLSEMAGRYSDQFLQGIDRCLNVKAEDRPQSIAAMREAIGFTTTSAAPAHHAPARPVAPPPVAAPSAAPSAAPKPAPKPAPKAVAKPVPATATDHADEPKASKLPLIIGAAVVVAAVAGGAAYYATQKKAASPSPATIAAPQVTPAVKAPPPPVATPAPVPRFTSLTAAIDGALAAADPRFTTTLDTPATITVGSDLKLTAYSKADSLLYLFLWDQATDKIYRLTPSEKDADNAIKANGSFAIPRKDSAKFAAREPLGTWRVIAMTSEKPRDFSKTPFARDGDFLQVERGVLEAKLATDGLASLFGTPQCAAASCADHFALSVANITKEAAPAPVVKPTVPAPKPATPQATPSPSKKAPDSEREYMKRLNKDLDNLLGK</sequence>
<dbReference type="InterPro" id="IPR011009">
    <property type="entry name" value="Kinase-like_dom_sf"/>
</dbReference>